<dbReference type="AlphaFoldDB" id="A0AAN8WTI5"/>
<dbReference type="Proteomes" id="UP001381693">
    <property type="component" value="Unassembled WGS sequence"/>
</dbReference>
<comment type="similarity">
    <text evidence="1 4">Belongs to the inositol phosphokinase (IPK) family.</text>
</comment>
<dbReference type="EC" id="2.7.-.-" evidence="4"/>
<dbReference type="InterPro" id="IPR038286">
    <property type="entry name" value="IPK_sf"/>
</dbReference>
<keyword evidence="3 4" id="KW-0418">Kinase</keyword>
<keyword evidence="2 4" id="KW-0808">Transferase</keyword>
<accession>A0AAN8WTI5</accession>
<proteinExistence type="inferred from homology"/>
<dbReference type="GO" id="GO:0000828">
    <property type="term" value="F:inositol hexakisphosphate kinase activity"/>
    <property type="evidence" value="ECO:0007669"/>
    <property type="project" value="TreeGrafter"/>
</dbReference>
<evidence type="ECO:0000313" key="6">
    <source>
        <dbReference type="Proteomes" id="UP001381693"/>
    </source>
</evidence>
<sequence>MNGFLRGRESTKRHIIERLRHLRQVFVNSPFFQRHEVIGSSILIIYDEEKAGVWMIDFAKTVPFALWGQSYP</sequence>
<protein>
    <recommendedName>
        <fullName evidence="4">Kinase</fullName>
        <ecNumber evidence="4">2.7.-.-</ecNumber>
    </recommendedName>
</protein>
<evidence type="ECO:0000256" key="1">
    <source>
        <dbReference type="ARBA" id="ARBA00007374"/>
    </source>
</evidence>
<evidence type="ECO:0000256" key="3">
    <source>
        <dbReference type="ARBA" id="ARBA00022777"/>
    </source>
</evidence>
<dbReference type="Pfam" id="PF03770">
    <property type="entry name" value="IPK"/>
    <property type="match status" value="1"/>
</dbReference>
<dbReference type="InterPro" id="IPR005522">
    <property type="entry name" value="IPK"/>
</dbReference>
<dbReference type="GO" id="GO:0032958">
    <property type="term" value="P:inositol phosphate biosynthetic process"/>
    <property type="evidence" value="ECO:0007669"/>
    <property type="project" value="InterPro"/>
</dbReference>
<name>A0AAN8WTI5_HALRR</name>
<comment type="caution">
    <text evidence="5">The sequence shown here is derived from an EMBL/GenBank/DDBJ whole genome shotgun (WGS) entry which is preliminary data.</text>
</comment>
<evidence type="ECO:0000313" key="5">
    <source>
        <dbReference type="EMBL" id="KAK7072030.1"/>
    </source>
</evidence>
<dbReference type="PANTHER" id="PTHR12400">
    <property type="entry name" value="INOSITOL POLYPHOSPHATE KINASE"/>
    <property type="match status" value="1"/>
</dbReference>
<dbReference type="Gene3D" id="3.30.470.160">
    <property type="entry name" value="Inositol polyphosphate kinase"/>
    <property type="match status" value="1"/>
</dbReference>
<dbReference type="GO" id="GO:0005737">
    <property type="term" value="C:cytoplasm"/>
    <property type="evidence" value="ECO:0007669"/>
    <property type="project" value="TreeGrafter"/>
</dbReference>
<dbReference type="GO" id="GO:0005634">
    <property type="term" value="C:nucleus"/>
    <property type="evidence" value="ECO:0007669"/>
    <property type="project" value="TreeGrafter"/>
</dbReference>
<evidence type="ECO:0000256" key="2">
    <source>
        <dbReference type="ARBA" id="ARBA00022679"/>
    </source>
</evidence>
<dbReference type="EMBL" id="JAXCGZ010013733">
    <property type="protein sequence ID" value="KAK7072030.1"/>
    <property type="molecule type" value="Genomic_DNA"/>
</dbReference>
<keyword evidence="6" id="KW-1185">Reference proteome</keyword>
<dbReference type="SUPFAM" id="SSF56104">
    <property type="entry name" value="SAICAR synthase-like"/>
    <property type="match status" value="1"/>
</dbReference>
<evidence type="ECO:0000256" key="4">
    <source>
        <dbReference type="RuleBase" id="RU363090"/>
    </source>
</evidence>
<dbReference type="PANTHER" id="PTHR12400:SF26">
    <property type="entry name" value="KINASE"/>
    <property type="match status" value="1"/>
</dbReference>
<reference evidence="5 6" key="1">
    <citation type="submission" date="2023-11" db="EMBL/GenBank/DDBJ databases">
        <title>Halocaridina rubra genome assembly.</title>
        <authorList>
            <person name="Smith C."/>
        </authorList>
    </citation>
    <scope>NUCLEOTIDE SEQUENCE [LARGE SCALE GENOMIC DNA]</scope>
    <source>
        <strain evidence="5">EP-1</strain>
        <tissue evidence="5">Whole</tissue>
    </source>
</reference>
<gene>
    <name evidence="5" type="ORF">SK128_019652</name>
</gene>
<dbReference type="GO" id="GO:0046854">
    <property type="term" value="P:phosphatidylinositol phosphate biosynthetic process"/>
    <property type="evidence" value="ECO:0007669"/>
    <property type="project" value="TreeGrafter"/>
</dbReference>
<organism evidence="5 6">
    <name type="scientific">Halocaridina rubra</name>
    <name type="common">Hawaiian red shrimp</name>
    <dbReference type="NCBI Taxonomy" id="373956"/>
    <lineage>
        <taxon>Eukaryota</taxon>
        <taxon>Metazoa</taxon>
        <taxon>Ecdysozoa</taxon>
        <taxon>Arthropoda</taxon>
        <taxon>Crustacea</taxon>
        <taxon>Multicrustacea</taxon>
        <taxon>Malacostraca</taxon>
        <taxon>Eumalacostraca</taxon>
        <taxon>Eucarida</taxon>
        <taxon>Decapoda</taxon>
        <taxon>Pleocyemata</taxon>
        <taxon>Caridea</taxon>
        <taxon>Atyoidea</taxon>
        <taxon>Atyidae</taxon>
        <taxon>Halocaridina</taxon>
    </lineage>
</organism>